<comment type="caution">
    <text evidence="1">The sequence shown here is derived from an EMBL/GenBank/DDBJ whole genome shotgun (WGS) entry which is preliminary data.</text>
</comment>
<evidence type="ECO:0000313" key="1">
    <source>
        <dbReference type="EMBL" id="MCI40302.1"/>
    </source>
</evidence>
<dbReference type="Proteomes" id="UP000265520">
    <property type="component" value="Unassembled WGS sequence"/>
</dbReference>
<proteinExistence type="predicted"/>
<accession>A0A392RVW0</accession>
<sequence>MASGAVLEVARGRQARWWRQLSPVEGRLSVVGSLAVARRA</sequence>
<name>A0A392RVW0_9FABA</name>
<evidence type="ECO:0000313" key="2">
    <source>
        <dbReference type="Proteomes" id="UP000265520"/>
    </source>
</evidence>
<keyword evidence="2" id="KW-1185">Reference proteome</keyword>
<dbReference type="EMBL" id="LXQA010278091">
    <property type="protein sequence ID" value="MCI40302.1"/>
    <property type="molecule type" value="Genomic_DNA"/>
</dbReference>
<organism evidence="1 2">
    <name type="scientific">Trifolium medium</name>
    <dbReference type="NCBI Taxonomy" id="97028"/>
    <lineage>
        <taxon>Eukaryota</taxon>
        <taxon>Viridiplantae</taxon>
        <taxon>Streptophyta</taxon>
        <taxon>Embryophyta</taxon>
        <taxon>Tracheophyta</taxon>
        <taxon>Spermatophyta</taxon>
        <taxon>Magnoliopsida</taxon>
        <taxon>eudicotyledons</taxon>
        <taxon>Gunneridae</taxon>
        <taxon>Pentapetalae</taxon>
        <taxon>rosids</taxon>
        <taxon>fabids</taxon>
        <taxon>Fabales</taxon>
        <taxon>Fabaceae</taxon>
        <taxon>Papilionoideae</taxon>
        <taxon>50 kb inversion clade</taxon>
        <taxon>NPAAA clade</taxon>
        <taxon>Hologalegina</taxon>
        <taxon>IRL clade</taxon>
        <taxon>Trifolieae</taxon>
        <taxon>Trifolium</taxon>
    </lineage>
</organism>
<protein>
    <submittedName>
        <fullName evidence="1">Uncharacterized protein</fullName>
    </submittedName>
</protein>
<dbReference type="AlphaFoldDB" id="A0A392RVW0"/>
<reference evidence="1 2" key="1">
    <citation type="journal article" date="2018" name="Front. Plant Sci.">
        <title>Red Clover (Trifolium pratense) and Zigzag Clover (T. medium) - A Picture of Genomic Similarities and Differences.</title>
        <authorList>
            <person name="Dluhosova J."/>
            <person name="Istvanek J."/>
            <person name="Nedelnik J."/>
            <person name="Repkova J."/>
        </authorList>
    </citation>
    <scope>NUCLEOTIDE SEQUENCE [LARGE SCALE GENOMIC DNA]</scope>
    <source>
        <strain evidence="2">cv. 10/8</strain>
        <tissue evidence="1">Leaf</tissue>
    </source>
</reference>